<dbReference type="EMBL" id="JACOPQ010000002">
    <property type="protein sequence ID" value="MBC5735887.1"/>
    <property type="molecule type" value="Genomic_DNA"/>
</dbReference>
<dbReference type="PROSITE" id="PS51186">
    <property type="entry name" value="GNAT"/>
    <property type="match status" value="1"/>
</dbReference>
<dbReference type="GO" id="GO:0016747">
    <property type="term" value="F:acyltransferase activity, transferring groups other than amino-acyl groups"/>
    <property type="evidence" value="ECO:0007669"/>
    <property type="project" value="InterPro"/>
</dbReference>
<keyword evidence="2" id="KW-0012">Acyltransferase</keyword>
<dbReference type="InterPro" id="IPR000182">
    <property type="entry name" value="GNAT_dom"/>
</dbReference>
<protein>
    <submittedName>
        <fullName evidence="5">GNAT family N-acetyltransferase</fullName>
    </submittedName>
</protein>
<dbReference type="AlphaFoldDB" id="A0A8J6M716"/>
<evidence type="ECO:0000256" key="3">
    <source>
        <dbReference type="ARBA" id="ARBA00038502"/>
    </source>
</evidence>
<keyword evidence="1" id="KW-0808">Transferase</keyword>
<keyword evidence="6" id="KW-1185">Reference proteome</keyword>
<comment type="caution">
    <text evidence="5">The sequence shown here is derived from an EMBL/GenBank/DDBJ whole genome shotgun (WGS) entry which is preliminary data.</text>
</comment>
<evidence type="ECO:0000256" key="2">
    <source>
        <dbReference type="ARBA" id="ARBA00023315"/>
    </source>
</evidence>
<dbReference type="PANTHER" id="PTHR43792:SF8">
    <property type="entry name" value="[RIBOSOMAL PROTEIN US5]-ALANINE N-ACETYLTRANSFERASE"/>
    <property type="match status" value="1"/>
</dbReference>
<evidence type="ECO:0000256" key="1">
    <source>
        <dbReference type="ARBA" id="ARBA00022679"/>
    </source>
</evidence>
<dbReference type="Gene3D" id="3.40.630.30">
    <property type="match status" value="1"/>
</dbReference>
<evidence type="ECO:0000313" key="6">
    <source>
        <dbReference type="Proteomes" id="UP000607645"/>
    </source>
</evidence>
<dbReference type="Pfam" id="PF00583">
    <property type="entry name" value="Acetyltransf_1"/>
    <property type="match status" value="1"/>
</dbReference>
<dbReference type="InterPro" id="IPR051531">
    <property type="entry name" value="N-acetyltransferase"/>
</dbReference>
<dbReference type="SUPFAM" id="SSF55729">
    <property type="entry name" value="Acyl-CoA N-acyltransferases (Nat)"/>
    <property type="match status" value="1"/>
</dbReference>
<proteinExistence type="inferred from homology"/>
<dbReference type="PANTHER" id="PTHR43792">
    <property type="entry name" value="GNAT FAMILY, PUTATIVE (AFU_ORTHOLOGUE AFUA_3G00765)-RELATED-RELATED"/>
    <property type="match status" value="1"/>
</dbReference>
<evidence type="ECO:0000259" key="4">
    <source>
        <dbReference type="PROSITE" id="PS51186"/>
    </source>
</evidence>
<comment type="similarity">
    <text evidence="3">Belongs to the acetyltransferase family. RimJ subfamily.</text>
</comment>
<feature type="domain" description="N-acetyltransferase" evidence="4">
    <location>
        <begin position="3"/>
        <end position="160"/>
    </location>
</feature>
<dbReference type="Proteomes" id="UP000607645">
    <property type="component" value="Unassembled WGS sequence"/>
</dbReference>
<dbReference type="RefSeq" id="WP_155146385.1">
    <property type="nucleotide sequence ID" value="NZ_JACOPQ010000002.1"/>
</dbReference>
<name>A0A8J6M716_9FIRM</name>
<dbReference type="InterPro" id="IPR016181">
    <property type="entry name" value="Acyl_CoA_acyltransferase"/>
</dbReference>
<gene>
    <name evidence="5" type="ORF">H8S62_02520</name>
</gene>
<evidence type="ECO:0000313" key="5">
    <source>
        <dbReference type="EMBL" id="MBC5735887.1"/>
    </source>
</evidence>
<dbReference type="CDD" id="cd04301">
    <property type="entry name" value="NAT_SF"/>
    <property type="match status" value="1"/>
</dbReference>
<reference evidence="5" key="1">
    <citation type="submission" date="2020-08" db="EMBL/GenBank/DDBJ databases">
        <title>Genome public.</title>
        <authorList>
            <person name="Liu C."/>
            <person name="Sun Q."/>
        </authorList>
    </citation>
    <scope>NUCLEOTIDE SEQUENCE</scope>
    <source>
        <strain evidence="5">NSJ-52</strain>
    </source>
</reference>
<sequence>MDYIIRPSEPGDAPGLAALRRMPGVFETTLGLPSSRTADSETYLDSLGDEDHHFVAQAADGTIIGAVGLMVRANPRTRHVGSVGIFVHTDWQNKGVGTALLKTVLDLADNWLMLVRVELEVFADNDRARHLYEKLGFELEGRRRMAVVKDGAYIDELMLSRIRPTGAHIQEE</sequence>
<accession>A0A8J6M716</accession>
<organism evidence="5 6">
    <name type="scientific">Lawsonibacter faecis</name>
    <dbReference type="NCBI Taxonomy" id="2763052"/>
    <lineage>
        <taxon>Bacteria</taxon>
        <taxon>Bacillati</taxon>
        <taxon>Bacillota</taxon>
        <taxon>Clostridia</taxon>
        <taxon>Eubacteriales</taxon>
        <taxon>Oscillospiraceae</taxon>
        <taxon>Lawsonibacter</taxon>
    </lineage>
</organism>